<evidence type="ECO:0000313" key="1">
    <source>
        <dbReference type="EMBL" id="GAA3153502.1"/>
    </source>
</evidence>
<proteinExistence type="predicted"/>
<dbReference type="InterPro" id="IPR010982">
    <property type="entry name" value="Lambda_DNA-bd_dom_sf"/>
</dbReference>
<keyword evidence="2" id="KW-1185">Reference proteome</keyword>
<protein>
    <recommendedName>
        <fullName evidence="3">HTH cro/C1-type domain-containing protein</fullName>
    </recommendedName>
</protein>
<organism evidence="1 2">
    <name type="scientific">Streptomyces rectiviolaceus</name>
    <dbReference type="NCBI Taxonomy" id="332591"/>
    <lineage>
        <taxon>Bacteria</taxon>
        <taxon>Bacillati</taxon>
        <taxon>Actinomycetota</taxon>
        <taxon>Actinomycetes</taxon>
        <taxon>Kitasatosporales</taxon>
        <taxon>Streptomycetaceae</taxon>
        <taxon>Streptomyces</taxon>
    </lineage>
</organism>
<dbReference type="RefSeq" id="WP_344530884.1">
    <property type="nucleotide sequence ID" value="NZ_BAAAUG010000241.1"/>
</dbReference>
<evidence type="ECO:0000313" key="2">
    <source>
        <dbReference type="Proteomes" id="UP001501637"/>
    </source>
</evidence>
<dbReference type="SUPFAM" id="SSF47413">
    <property type="entry name" value="lambda repressor-like DNA-binding domains"/>
    <property type="match status" value="1"/>
</dbReference>
<dbReference type="Gene3D" id="1.10.260.40">
    <property type="entry name" value="lambda repressor-like DNA-binding domains"/>
    <property type="match status" value="1"/>
</dbReference>
<dbReference type="Proteomes" id="UP001501637">
    <property type="component" value="Unassembled WGS sequence"/>
</dbReference>
<accession>A0ABP6NMS0</accession>
<comment type="caution">
    <text evidence="1">The sequence shown here is derived from an EMBL/GenBank/DDBJ whole genome shotgun (WGS) entry which is preliminary data.</text>
</comment>
<name>A0ABP6NMS0_9ACTN</name>
<dbReference type="InterPro" id="IPR001387">
    <property type="entry name" value="Cro/C1-type_HTH"/>
</dbReference>
<dbReference type="EMBL" id="BAAAUG010000241">
    <property type="protein sequence ID" value="GAA3153502.1"/>
    <property type="molecule type" value="Genomic_DNA"/>
</dbReference>
<reference evidence="2" key="1">
    <citation type="journal article" date="2019" name="Int. J. Syst. Evol. Microbiol.">
        <title>The Global Catalogue of Microorganisms (GCM) 10K type strain sequencing project: providing services to taxonomists for standard genome sequencing and annotation.</title>
        <authorList>
            <consortium name="The Broad Institute Genomics Platform"/>
            <consortium name="The Broad Institute Genome Sequencing Center for Infectious Disease"/>
            <person name="Wu L."/>
            <person name="Ma J."/>
        </authorList>
    </citation>
    <scope>NUCLEOTIDE SEQUENCE [LARGE SCALE GENOMIC DNA]</scope>
    <source>
        <strain evidence="2">JCM 9092</strain>
    </source>
</reference>
<evidence type="ECO:0008006" key="3">
    <source>
        <dbReference type="Google" id="ProtNLM"/>
    </source>
</evidence>
<gene>
    <name evidence="1" type="ORF">GCM10010449_84080</name>
</gene>
<sequence>MSDKPLGPIGWAHHYAALRGAGEYPLLTASEARDEVERLGTDLYRAQDAHAYLGEMCTVLEKKQNTPQGGAALSTADVRAWLKGPRCIRVLAVDASTVPPTRLEEDAAQLLEALRAEVRTGLEASGRSQASVARELQVSTKHLNQMLSGRAAMTVWWAARILRVCGMRLAIGGAA</sequence>
<dbReference type="CDD" id="cd00093">
    <property type="entry name" value="HTH_XRE"/>
    <property type="match status" value="1"/>
</dbReference>